<dbReference type="PROSITE" id="PS50850">
    <property type="entry name" value="MFS"/>
    <property type="match status" value="1"/>
</dbReference>
<keyword evidence="5" id="KW-0769">Symport</keyword>
<feature type="transmembrane region" description="Helical" evidence="9">
    <location>
        <begin position="347"/>
        <end position="372"/>
    </location>
</feature>
<dbReference type="InterPro" id="IPR036259">
    <property type="entry name" value="MFS_trans_sf"/>
</dbReference>
<evidence type="ECO:0000313" key="12">
    <source>
        <dbReference type="Proteomes" id="UP001596012"/>
    </source>
</evidence>
<keyword evidence="3" id="KW-1003">Cell membrane</keyword>
<evidence type="ECO:0000256" key="8">
    <source>
        <dbReference type="SAM" id="MobiDB-lite"/>
    </source>
</evidence>
<evidence type="ECO:0000256" key="7">
    <source>
        <dbReference type="ARBA" id="ARBA00023136"/>
    </source>
</evidence>
<dbReference type="InterPro" id="IPR011701">
    <property type="entry name" value="MFS"/>
</dbReference>
<evidence type="ECO:0000256" key="5">
    <source>
        <dbReference type="ARBA" id="ARBA00022847"/>
    </source>
</evidence>
<feature type="transmembrane region" description="Helical" evidence="9">
    <location>
        <begin position="384"/>
        <end position="402"/>
    </location>
</feature>
<gene>
    <name evidence="11" type="ORF">ACFPH6_49865</name>
</gene>
<dbReference type="Pfam" id="PF07690">
    <property type="entry name" value="MFS_1"/>
    <property type="match status" value="1"/>
</dbReference>
<name>A0ABV8Z7L6_9ACTN</name>
<reference evidence="12" key="1">
    <citation type="journal article" date="2019" name="Int. J. Syst. Evol. Microbiol.">
        <title>The Global Catalogue of Microorganisms (GCM) 10K type strain sequencing project: providing services to taxonomists for standard genome sequencing and annotation.</title>
        <authorList>
            <consortium name="The Broad Institute Genomics Platform"/>
            <consortium name="The Broad Institute Genome Sequencing Center for Infectious Disease"/>
            <person name="Wu L."/>
            <person name="Ma J."/>
        </authorList>
    </citation>
    <scope>NUCLEOTIDE SEQUENCE [LARGE SCALE GENOMIC DNA]</scope>
    <source>
        <strain evidence="12">DT43</strain>
    </source>
</reference>
<keyword evidence="7 9" id="KW-0472">Membrane</keyword>
<evidence type="ECO:0000256" key="2">
    <source>
        <dbReference type="ARBA" id="ARBA00022448"/>
    </source>
</evidence>
<dbReference type="Gene3D" id="1.20.1250.20">
    <property type="entry name" value="MFS general substrate transporter like domains"/>
    <property type="match status" value="2"/>
</dbReference>
<feature type="transmembrane region" description="Helical" evidence="9">
    <location>
        <begin position="66"/>
        <end position="87"/>
    </location>
</feature>
<protein>
    <submittedName>
        <fullName evidence="11">MFS transporter</fullName>
    </submittedName>
</protein>
<comment type="caution">
    <text evidence="11">The sequence shown here is derived from an EMBL/GenBank/DDBJ whole genome shotgun (WGS) entry which is preliminary data.</text>
</comment>
<sequence length="442" mass="46986">MPESSPEEAAQPGTAPGHRRSSRDQRRALIGTGIGNALEWYDWHVYGIFAPFFAKQFFNPDNELSAVLATLAIFAVGFGMRPIGAFVFGRLADRKGRRLAMVISIGLGSAGSLAIGLAPTYASIGAAASLVLLLARLTQGLAHGGELPSSQTYLAETAPPERRGRWTSAIYVSGACGMVIATMLGVGLAALYGTEGLEAWGWRVPFILGGLFGIYALFLRRRLTETHAFEEEHTSHSTAPQRPSVLRGIWQNRAAAGRVIGLTAGFTVTYQAWTVAAPTYAISVTKLDSTAVLLAEVVALLIFIAVLPLCGSLSDRIGRRPNVLIFGLGMAVLAYPLLLLARSGGVWQLGLAMTIALLFIAMIASVAPAVFAELFPTHVRTTGTGVPYAIAVALFGGTTPYLQTWLASHNAQGYFTAYNIALLLVSALVILTSPETRAKPLE</sequence>
<accession>A0ABV8Z7L6</accession>
<dbReference type="InterPro" id="IPR020846">
    <property type="entry name" value="MFS_dom"/>
</dbReference>
<keyword evidence="12" id="KW-1185">Reference proteome</keyword>
<dbReference type="PANTHER" id="PTHR43528">
    <property type="entry name" value="ALPHA-KETOGLUTARATE PERMEASE"/>
    <property type="match status" value="1"/>
</dbReference>
<comment type="subcellular location">
    <subcellularLocation>
        <location evidence="1">Cell membrane</location>
        <topology evidence="1">Multi-pass membrane protein</topology>
    </subcellularLocation>
</comment>
<feature type="transmembrane region" description="Helical" evidence="9">
    <location>
        <begin position="293"/>
        <end position="311"/>
    </location>
</feature>
<evidence type="ECO:0000256" key="3">
    <source>
        <dbReference type="ARBA" id="ARBA00022475"/>
    </source>
</evidence>
<evidence type="ECO:0000256" key="9">
    <source>
        <dbReference type="SAM" id="Phobius"/>
    </source>
</evidence>
<organism evidence="11 12">
    <name type="scientific">Streptomyces xiangluensis</name>
    <dbReference type="NCBI Taxonomy" id="2665720"/>
    <lineage>
        <taxon>Bacteria</taxon>
        <taxon>Bacillati</taxon>
        <taxon>Actinomycetota</taxon>
        <taxon>Actinomycetes</taxon>
        <taxon>Kitasatosporales</taxon>
        <taxon>Streptomycetaceae</taxon>
        <taxon>Streptomyces</taxon>
    </lineage>
</organism>
<evidence type="ECO:0000256" key="1">
    <source>
        <dbReference type="ARBA" id="ARBA00004651"/>
    </source>
</evidence>
<feature type="transmembrane region" description="Helical" evidence="9">
    <location>
        <begin position="414"/>
        <end position="432"/>
    </location>
</feature>
<feature type="transmembrane region" description="Helical" evidence="9">
    <location>
        <begin position="200"/>
        <end position="219"/>
    </location>
</feature>
<evidence type="ECO:0000256" key="6">
    <source>
        <dbReference type="ARBA" id="ARBA00022989"/>
    </source>
</evidence>
<keyword evidence="6 9" id="KW-1133">Transmembrane helix</keyword>
<dbReference type="Proteomes" id="UP001596012">
    <property type="component" value="Unassembled WGS sequence"/>
</dbReference>
<evidence type="ECO:0000313" key="11">
    <source>
        <dbReference type="EMBL" id="MFC4472481.1"/>
    </source>
</evidence>
<feature type="transmembrane region" description="Helical" evidence="9">
    <location>
        <begin position="255"/>
        <end position="273"/>
    </location>
</feature>
<proteinExistence type="predicted"/>
<feature type="domain" description="Major facilitator superfamily (MFS) profile" evidence="10">
    <location>
        <begin position="28"/>
        <end position="437"/>
    </location>
</feature>
<feature type="transmembrane region" description="Helical" evidence="9">
    <location>
        <begin position="169"/>
        <end position="194"/>
    </location>
</feature>
<evidence type="ECO:0000259" key="10">
    <source>
        <dbReference type="PROSITE" id="PS50850"/>
    </source>
</evidence>
<dbReference type="RefSeq" id="WP_386356358.1">
    <property type="nucleotide sequence ID" value="NZ_JBHSFG010000120.1"/>
</dbReference>
<evidence type="ECO:0000256" key="4">
    <source>
        <dbReference type="ARBA" id="ARBA00022692"/>
    </source>
</evidence>
<keyword evidence="2" id="KW-0813">Transport</keyword>
<keyword evidence="4 9" id="KW-0812">Transmembrane</keyword>
<dbReference type="InterPro" id="IPR051084">
    <property type="entry name" value="H+-coupled_symporters"/>
</dbReference>
<dbReference type="PANTHER" id="PTHR43528:SF1">
    <property type="entry name" value="ALPHA-KETOGLUTARATE PERMEASE"/>
    <property type="match status" value="1"/>
</dbReference>
<feature type="transmembrane region" description="Helical" evidence="9">
    <location>
        <begin position="323"/>
        <end position="341"/>
    </location>
</feature>
<feature type="region of interest" description="Disordered" evidence="8">
    <location>
        <begin position="1"/>
        <end position="25"/>
    </location>
</feature>
<dbReference type="SUPFAM" id="SSF103473">
    <property type="entry name" value="MFS general substrate transporter"/>
    <property type="match status" value="1"/>
</dbReference>
<dbReference type="EMBL" id="JBHSFG010000120">
    <property type="protein sequence ID" value="MFC4472481.1"/>
    <property type="molecule type" value="Genomic_DNA"/>
</dbReference>